<organism evidence="2 3">
    <name type="scientific">Delphinapterus leucas</name>
    <name type="common">Beluga whale</name>
    <dbReference type="NCBI Taxonomy" id="9749"/>
    <lineage>
        <taxon>Eukaryota</taxon>
        <taxon>Metazoa</taxon>
        <taxon>Chordata</taxon>
        <taxon>Craniata</taxon>
        <taxon>Vertebrata</taxon>
        <taxon>Euteleostomi</taxon>
        <taxon>Mammalia</taxon>
        <taxon>Eutheria</taxon>
        <taxon>Laurasiatheria</taxon>
        <taxon>Artiodactyla</taxon>
        <taxon>Whippomorpha</taxon>
        <taxon>Cetacea</taxon>
        <taxon>Odontoceti</taxon>
        <taxon>Monodontidae</taxon>
        <taxon>Delphinapterus</taxon>
    </lineage>
</organism>
<dbReference type="FunCoup" id="A0A2Y9PT86">
    <property type="interactions" value="366"/>
</dbReference>
<dbReference type="RefSeq" id="XP_022450084.1">
    <property type="nucleotide sequence ID" value="XM_022594376.2"/>
</dbReference>
<name>A0A2Y9PT86_DELLE</name>
<dbReference type="PANTHER" id="PTHR21521">
    <property type="entry name" value="AMUN, ISOFORM A"/>
    <property type="match status" value="1"/>
</dbReference>
<dbReference type="AlphaFoldDB" id="A0A2Y9PT86"/>
<dbReference type="PANTHER" id="PTHR21521:SF0">
    <property type="entry name" value="AMUN, ISOFORM A"/>
    <property type="match status" value="1"/>
</dbReference>
<gene>
    <name evidence="3" type="primary">LOC111185114</name>
</gene>
<evidence type="ECO:0000256" key="1">
    <source>
        <dbReference type="SAM" id="MobiDB-lite"/>
    </source>
</evidence>
<protein>
    <submittedName>
        <fullName evidence="3">Uncharacterized protein LOC111185114 isoform X1</fullName>
    </submittedName>
</protein>
<feature type="region of interest" description="Disordered" evidence="1">
    <location>
        <begin position="1"/>
        <end position="40"/>
    </location>
</feature>
<keyword evidence="2" id="KW-1185">Reference proteome</keyword>
<feature type="compositionally biased region" description="Pro residues" evidence="1">
    <location>
        <begin position="358"/>
        <end position="367"/>
    </location>
</feature>
<dbReference type="InParanoid" id="A0A2Y9PT86"/>
<dbReference type="KEGG" id="dle:111185114"/>
<sequence>MRSRRREAQRLGPEKCRGRRGRSPLGRSDAPPPRLRPGAWGWRLPAGSGCEDSSSWAAVLGCHGEVLRARASPQGRLETLERWCREELPTAIEGRAEKHVTRDEPEQLLAWKLAVRSFPRGGRSLPGRDVAPWAWLHPGGGPSRLGAGLLARSTSRDPRPDLTTEGPLSAAPATALDRQLPGAGGAALGRRLPSPARRERSGHGIVRPPGCGPGYHLALVGELGVPPARSWAGPGVLVALSVKWPDGQIRDTESCWEWQPHVEVGLSAVHLLPAAVLAARALEVAASMSEKAVAAVPGLPALQYTLKHYLLYLGRVQERATALSQGAICWRPERASRTLVRVMCRVIQQGRVTGAPEPQTPSAPPQAVPQAVDSSPCGDSTVDLGCRAEAVP</sequence>
<accession>A0A2Y9PT86</accession>
<feature type="region of interest" description="Disordered" evidence="1">
    <location>
        <begin position="353"/>
        <end position="380"/>
    </location>
</feature>
<dbReference type="Proteomes" id="UP000248483">
    <property type="component" value="Unplaced"/>
</dbReference>
<dbReference type="GeneID" id="111185114"/>
<feature type="region of interest" description="Disordered" evidence="1">
    <location>
        <begin position="149"/>
        <end position="207"/>
    </location>
</feature>
<evidence type="ECO:0000313" key="3">
    <source>
        <dbReference type="RefSeq" id="XP_022450084.1"/>
    </source>
</evidence>
<dbReference type="STRING" id="9749.A0A2Y9PT86"/>
<feature type="compositionally biased region" description="Basic and acidic residues" evidence="1">
    <location>
        <begin position="1"/>
        <end position="16"/>
    </location>
</feature>
<evidence type="ECO:0000313" key="2">
    <source>
        <dbReference type="Proteomes" id="UP000248483"/>
    </source>
</evidence>
<reference evidence="3" key="1">
    <citation type="submission" date="2025-08" db="UniProtKB">
        <authorList>
            <consortium name="RefSeq"/>
        </authorList>
    </citation>
    <scope>IDENTIFICATION</scope>
    <source>
        <tissue evidence="3">Blood</tissue>
    </source>
</reference>
<proteinExistence type="predicted"/>